<feature type="compositionally biased region" description="Basic residues" evidence="1">
    <location>
        <begin position="7"/>
        <end position="17"/>
    </location>
</feature>
<dbReference type="AlphaFoldDB" id="A0A8R7PD17"/>
<keyword evidence="3" id="KW-1185">Reference proteome</keyword>
<reference evidence="3" key="1">
    <citation type="journal article" date="2013" name="Nature">
        <title>Draft genome of the wheat A-genome progenitor Triticum urartu.</title>
        <authorList>
            <person name="Ling H.Q."/>
            <person name="Zhao S."/>
            <person name="Liu D."/>
            <person name="Wang J."/>
            <person name="Sun H."/>
            <person name="Zhang C."/>
            <person name="Fan H."/>
            <person name="Li D."/>
            <person name="Dong L."/>
            <person name="Tao Y."/>
            <person name="Gao C."/>
            <person name="Wu H."/>
            <person name="Li Y."/>
            <person name="Cui Y."/>
            <person name="Guo X."/>
            <person name="Zheng S."/>
            <person name="Wang B."/>
            <person name="Yu K."/>
            <person name="Liang Q."/>
            <person name="Yang W."/>
            <person name="Lou X."/>
            <person name="Chen J."/>
            <person name="Feng M."/>
            <person name="Jian J."/>
            <person name="Zhang X."/>
            <person name="Luo G."/>
            <person name="Jiang Y."/>
            <person name="Liu J."/>
            <person name="Wang Z."/>
            <person name="Sha Y."/>
            <person name="Zhang B."/>
            <person name="Wu H."/>
            <person name="Tang D."/>
            <person name="Shen Q."/>
            <person name="Xue P."/>
            <person name="Zou S."/>
            <person name="Wang X."/>
            <person name="Liu X."/>
            <person name="Wang F."/>
            <person name="Yang Y."/>
            <person name="An X."/>
            <person name="Dong Z."/>
            <person name="Zhang K."/>
            <person name="Zhang X."/>
            <person name="Luo M.C."/>
            <person name="Dvorak J."/>
            <person name="Tong Y."/>
            <person name="Wang J."/>
            <person name="Yang H."/>
            <person name="Li Z."/>
            <person name="Wang D."/>
            <person name="Zhang A."/>
            <person name="Wang J."/>
        </authorList>
    </citation>
    <scope>NUCLEOTIDE SEQUENCE</scope>
    <source>
        <strain evidence="3">cv. G1812</strain>
    </source>
</reference>
<feature type="region of interest" description="Disordered" evidence="1">
    <location>
        <begin position="1"/>
        <end position="67"/>
    </location>
</feature>
<organism evidence="2 3">
    <name type="scientific">Triticum urartu</name>
    <name type="common">Red wild einkorn</name>
    <name type="synonym">Crithodium urartu</name>
    <dbReference type="NCBI Taxonomy" id="4572"/>
    <lineage>
        <taxon>Eukaryota</taxon>
        <taxon>Viridiplantae</taxon>
        <taxon>Streptophyta</taxon>
        <taxon>Embryophyta</taxon>
        <taxon>Tracheophyta</taxon>
        <taxon>Spermatophyta</taxon>
        <taxon>Magnoliopsida</taxon>
        <taxon>Liliopsida</taxon>
        <taxon>Poales</taxon>
        <taxon>Poaceae</taxon>
        <taxon>BOP clade</taxon>
        <taxon>Pooideae</taxon>
        <taxon>Triticodae</taxon>
        <taxon>Triticeae</taxon>
        <taxon>Triticinae</taxon>
        <taxon>Triticum</taxon>
    </lineage>
</organism>
<evidence type="ECO:0000256" key="1">
    <source>
        <dbReference type="SAM" id="MobiDB-lite"/>
    </source>
</evidence>
<proteinExistence type="predicted"/>
<dbReference type="Gramene" id="TuG1812G0200002336.01.T01">
    <property type="protein sequence ID" value="TuG1812G0200002336.01.T01.cds331159"/>
    <property type="gene ID" value="TuG1812G0200002336.01"/>
</dbReference>
<accession>A0A8R7PD17</accession>
<name>A0A8R7PD17_TRIUA</name>
<evidence type="ECO:0000313" key="2">
    <source>
        <dbReference type="EnsemblPlants" id="TuG1812G0200002336.01.T01.cds331159"/>
    </source>
</evidence>
<reference evidence="2" key="3">
    <citation type="submission" date="2022-06" db="UniProtKB">
        <authorList>
            <consortium name="EnsemblPlants"/>
        </authorList>
    </citation>
    <scope>IDENTIFICATION</scope>
</reference>
<feature type="compositionally biased region" description="Basic residues" evidence="1">
    <location>
        <begin position="55"/>
        <end position="66"/>
    </location>
</feature>
<sequence length="102" mass="11565">MDNKTTARCRRGRRRLHGSREVRLGGGGARGRESGGWATPIVQREGEESENQTWSHRRTSSRKPRRPYSAFSSLHLTSSLPPLFFPGDRAAMAMERCRCRPP</sequence>
<protein>
    <submittedName>
        <fullName evidence="2">Uncharacterized protein</fullName>
    </submittedName>
</protein>
<dbReference type="EnsemblPlants" id="TuG1812G0200002336.01.T01">
    <property type="protein sequence ID" value="TuG1812G0200002336.01.T01.cds331159"/>
    <property type="gene ID" value="TuG1812G0200002336.01"/>
</dbReference>
<reference evidence="2" key="2">
    <citation type="submission" date="2018-03" db="EMBL/GenBank/DDBJ databases">
        <title>The Triticum urartu genome reveals the dynamic nature of wheat genome evolution.</title>
        <authorList>
            <person name="Ling H."/>
            <person name="Ma B."/>
            <person name="Shi X."/>
            <person name="Liu H."/>
            <person name="Dong L."/>
            <person name="Sun H."/>
            <person name="Cao Y."/>
            <person name="Gao Q."/>
            <person name="Zheng S."/>
            <person name="Li Y."/>
            <person name="Yu Y."/>
            <person name="Du H."/>
            <person name="Qi M."/>
            <person name="Li Y."/>
            <person name="Yu H."/>
            <person name="Cui Y."/>
            <person name="Wang N."/>
            <person name="Chen C."/>
            <person name="Wu H."/>
            <person name="Zhao Y."/>
            <person name="Zhang J."/>
            <person name="Li Y."/>
            <person name="Zhou W."/>
            <person name="Zhang B."/>
            <person name="Hu W."/>
            <person name="Eijk M."/>
            <person name="Tang J."/>
            <person name="Witsenboer H."/>
            <person name="Zhao S."/>
            <person name="Li Z."/>
            <person name="Zhang A."/>
            <person name="Wang D."/>
            <person name="Liang C."/>
        </authorList>
    </citation>
    <scope>NUCLEOTIDE SEQUENCE [LARGE SCALE GENOMIC DNA]</scope>
    <source>
        <strain evidence="2">cv. G1812</strain>
    </source>
</reference>
<evidence type="ECO:0000313" key="3">
    <source>
        <dbReference type="Proteomes" id="UP000015106"/>
    </source>
</evidence>
<dbReference type="Proteomes" id="UP000015106">
    <property type="component" value="Chromosome 2"/>
</dbReference>